<evidence type="ECO:0000313" key="8">
    <source>
        <dbReference type="Ensembl" id="ENSHHUP00000075764.1"/>
    </source>
</evidence>
<dbReference type="Proteomes" id="UP000314982">
    <property type="component" value="Unassembled WGS sequence"/>
</dbReference>
<dbReference type="GO" id="GO:0006508">
    <property type="term" value="P:proteolysis"/>
    <property type="evidence" value="ECO:0007669"/>
    <property type="project" value="UniProtKB-KW"/>
</dbReference>
<dbReference type="InterPro" id="IPR022684">
    <property type="entry name" value="Calpain_cysteine_protease"/>
</dbReference>
<evidence type="ECO:0000256" key="4">
    <source>
        <dbReference type="ARBA" id="ARBA00022807"/>
    </source>
</evidence>
<evidence type="ECO:0000256" key="3">
    <source>
        <dbReference type="ARBA" id="ARBA00022801"/>
    </source>
</evidence>
<dbReference type="GO" id="GO:0005737">
    <property type="term" value="C:cytoplasm"/>
    <property type="evidence" value="ECO:0007669"/>
    <property type="project" value="TreeGrafter"/>
</dbReference>
<dbReference type="InterPro" id="IPR000169">
    <property type="entry name" value="Pept_cys_AS"/>
</dbReference>
<organism evidence="8 9">
    <name type="scientific">Hucho hucho</name>
    <name type="common">huchen</name>
    <dbReference type="NCBI Taxonomy" id="62062"/>
    <lineage>
        <taxon>Eukaryota</taxon>
        <taxon>Metazoa</taxon>
        <taxon>Chordata</taxon>
        <taxon>Craniata</taxon>
        <taxon>Vertebrata</taxon>
        <taxon>Euteleostomi</taxon>
        <taxon>Actinopterygii</taxon>
        <taxon>Neopterygii</taxon>
        <taxon>Teleostei</taxon>
        <taxon>Protacanthopterygii</taxon>
        <taxon>Salmoniformes</taxon>
        <taxon>Salmonidae</taxon>
        <taxon>Salmoninae</taxon>
        <taxon>Hucho</taxon>
    </lineage>
</organism>
<dbReference type="SMART" id="SM00230">
    <property type="entry name" value="CysPc"/>
    <property type="match status" value="1"/>
</dbReference>
<dbReference type="Gene3D" id="3.90.70.10">
    <property type="entry name" value="Cysteine proteinases"/>
    <property type="match status" value="1"/>
</dbReference>
<feature type="domain" description="Calpain catalytic" evidence="7">
    <location>
        <begin position="47"/>
        <end position="273"/>
    </location>
</feature>
<dbReference type="CDD" id="cd00044">
    <property type="entry name" value="CysPc"/>
    <property type="match status" value="1"/>
</dbReference>
<comment type="similarity">
    <text evidence="1">Belongs to the peptidase C2 family.</text>
</comment>
<dbReference type="PROSITE" id="PS50203">
    <property type="entry name" value="CALPAIN_CAT"/>
    <property type="match status" value="1"/>
</dbReference>
<sequence>MPPPGVCMSIMQERNKKEGVGSLANPEKHSNQDFQQLKQYCLVRGVRYIDEMFPPDNNSIGDGLLSPGDMGRVVWLRPAKMVQNPDFIVDGLSRFDFGQGIVGDCWFLASIGALTFQKDILEQVVPLKQSFKDNYCGIFHFRFWRFGKWVDVVIDDKLPTVDGRLIFVHSKTPNEFWPALLEKAYAKVCGSYADMNLGTPSEAMMDFTGGVHITFKLTDAPSNLWDLLFRAVQSKSLMGCDTPQGETSAKMVAPNGLVRGHAYAVTGVKQVLY</sequence>
<dbReference type="GeneTree" id="ENSGT00940000160421"/>
<evidence type="ECO:0000256" key="1">
    <source>
        <dbReference type="ARBA" id="ARBA00007623"/>
    </source>
</evidence>
<protein>
    <recommendedName>
        <fullName evidence="7">Calpain catalytic domain-containing protein</fullName>
    </recommendedName>
</protein>
<reference evidence="9" key="1">
    <citation type="submission" date="2018-06" db="EMBL/GenBank/DDBJ databases">
        <title>Genome assembly of Danube salmon.</title>
        <authorList>
            <person name="Macqueen D.J."/>
            <person name="Gundappa M.K."/>
        </authorList>
    </citation>
    <scope>NUCLEOTIDE SEQUENCE [LARGE SCALE GENOMIC DNA]</scope>
</reference>
<evidence type="ECO:0000256" key="6">
    <source>
        <dbReference type="PROSITE-ProRule" id="PRU00239"/>
    </source>
</evidence>
<proteinExistence type="inferred from homology"/>
<name>A0A4W5QU00_9TELE</name>
<keyword evidence="2" id="KW-0645">Protease</keyword>
<dbReference type="GO" id="GO:0004198">
    <property type="term" value="F:calcium-dependent cysteine-type endopeptidase activity"/>
    <property type="evidence" value="ECO:0007669"/>
    <property type="project" value="InterPro"/>
</dbReference>
<comment type="caution">
    <text evidence="6">Lacks conserved residue(s) required for the propagation of feature annotation.</text>
</comment>
<dbReference type="Ensembl" id="ENSHHUT00000078240.1">
    <property type="protein sequence ID" value="ENSHHUP00000075764.1"/>
    <property type="gene ID" value="ENSHHUG00000044365.1"/>
</dbReference>
<dbReference type="SUPFAM" id="SSF54001">
    <property type="entry name" value="Cysteine proteinases"/>
    <property type="match status" value="1"/>
</dbReference>
<dbReference type="PROSITE" id="PS00139">
    <property type="entry name" value="THIOL_PROTEASE_CYS"/>
    <property type="match status" value="1"/>
</dbReference>
<reference evidence="8" key="2">
    <citation type="submission" date="2025-08" db="UniProtKB">
        <authorList>
            <consortium name="Ensembl"/>
        </authorList>
    </citation>
    <scope>IDENTIFICATION</scope>
</reference>
<dbReference type="PANTHER" id="PTHR10183">
    <property type="entry name" value="CALPAIN"/>
    <property type="match status" value="1"/>
</dbReference>
<feature type="active site" evidence="5">
    <location>
        <position position="261"/>
    </location>
</feature>
<evidence type="ECO:0000259" key="7">
    <source>
        <dbReference type="PROSITE" id="PS50203"/>
    </source>
</evidence>
<accession>A0A4W5QU00</accession>
<dbReference type="InterPro" id="IPR038765">
    <property type="entry name" value="Papain-like_cys_pep_sf"/>
</dbReference>
<dbReference type="STRING" id="62062.ENSHHUP00000075764"/>
<keyword evidence="4" id="KW-0788">Thiol protease</keyword>
<keyword evidence="9" id="KW-1185">Reference proteome</keyword>
<reference evidence="8" key="3">
    <citation type="submission" date="2025-09" db="UniProtKB">
        <authorList>
            <consortium name="Ensembl"/>
        </authorList>
    </citation>
    <scope>IDENTIFICATION</scope>
</reference>
<dbReference type="AlphaFoldDB" id="A0A4W5QU00"/>
<dbReference type="InterPro" id="IPR001300">
    <property type="entry name" value="Peptidase_C2_calpain_cat"/>
</dbReference>
<dbReference type="Pfam" id="PF00648">
    <property type="entry name" value="Peptidase_C2"/>
    <property type="match status" value="1"/>
</dbReference>
<evidence type="ECO:0000256" key="2">
    <source>
        <dbReference type="ARBA" id="ARBA00022670"/>
    </source>
</evidence>
<keyword evidence="3" id="KW-0378">Hydrolase</keyword>
<feature type="active site" evidence="5">
    <location>
        <position position="105"/>
    </location>
</feature>
<dbReference type="PRINTS" id="PR00704">
    <property type="entry name" value="CALPAIN"/>
</dbReference>
<evidence type="ECO:0000256" key="5">
    <source>
        <dbReference type="PIRSR" id="PIRSR622684-1"/>
    </source>
</evidence>
<dbReference type="PANTHER" id="PTHR10183:SF302">
    <property type="entry name" value="CALPAIN-14"/>
    <property type="match status" value="1"/>
</dbReference>
<evidence type="ECO:0000313" key="9">
    <source>
        <dbReference type="Proteomes" id="UP000314982"/>
    </source>
</evidence>